<proteinExistence type="inferred from homology"/>
<evidence type="ECO:0000256" key="11">
    <source>
        <dbReference type="SAM" id="Phobius"/>
    </source>
</evidence>
<keyword evidence="9" id="KW-0675">Receptor</keyword>
<evidence type="ECO:0000256" key="4">
    <source>
        <dbReference type="ARBA" id="ARBA00022729"/>
    </source>
</evidence>
<dbReference type="InterPro" id="IPR010457">
    <property type="entry name" value="IgC2-like_lig-bd"/>
</dbReference>
<reference evidence="14" key="3">
    <citation type="submission" date="2025-09" db="UniProtKB">
        <authorList>
            <consortium name="Ensembl"/>
        </authorList>
    </citation>
    <scope>IDENTIFICATION</scope>
</reference>
<evidence type="ECO:0000313" key="14">
    <source>
        <dbReference type="Ensembl" id="ENSECRP00000013960.1"/>
    </source>
</evidence>
<feature type="domain" description="Fibronectin type-III" evidence="13">
    <location>
        <begin position="218"/>
        <end position="310"/>
    </location>
</feature>
<feature type="domain" description="Fibronectin type-III" evidence="13">
    <location>
        <begin position="513"/>
        <end position="606"/>
    </location>
</feature>
<dbReference type="GO" id="GO:0009897">
    <property type="term" value="C:external side of plasma membrane"/>
    <property type="evidence" value="ECO:0007669"/>
    <property type="project" value="TreeGrafter"/>
</dbReference>
<gene>
    <name evidence="14" type="primary">LEPR</name>
    <name evidence="14" type="synonym">lepr</name>
</gene>
<dbReference type="GeneTree" id="ENSGT00730000111209"/>
<dbReference type="Proteomes" id="UP000694620">
    <property type="component" value="Chromosome 10"/>
</dbReference>
<evidence type="ECO:0000256" key="10">
    <source>
        <dbReference type="ARBA" id="ARBA00023180"/>
    </source>
</evidence>
<feature type="signal peptide" evidence="12">
    <location>
        <begin position="1"/>
        <end position="25"/>
    </location>
</feature>
<dbReference type="GeneID" id="114658874"/>
<keyword evidence="7 11" id="KW-0472">Membrane</keyword>
<dbReference type="Ensembl" id="ENSECRT00000014202.1">
    <property type="protein sequence ID" value="ENSECRP00000013960.1"/>
    <property type="gene ID" value="ENSECRG00000009304.1"/>
</dbReference>
<dbReference type="InterPro" id="IPR003529">
    <property type="entry name" value="Hematopoietin_rcpt_Gp130_CS"/>
</dbReference>
<evidence type="ECO:0000256" key="9">
    <source>
        <dbReference type="ARBA" id="ARBA00023170"/>
    </source>
</evidence>
<feature type="chain" id="PRO_5034109359" evidence="12">
    <location>
        <begin position="26"/>
        <end position="1119"/>
    </location>
</feature>
<evidence type="ECO:0000256" key="5">
    <source>
        <dbReference type="ARBA" id="ARBA00022737"/>
    </source>
</evidence>
<organism evidence="14 15">
    <name type="scientific">Erpetoichthys calabaricus</name>
    <name type="common">Rope fish</name>
    <name type="synonym">Calamoichthys calabaricus</name>
    <dbReference type="NCBI Taxonomy" id="27687"/>
    <lineage>
        <taxon>Eukaryota</taxon>
        <taxon>Metazoa</taxon>
        <taxon>Chordata</taxon>
        <taxon>Craniata</taxon>
        <taxon>Vertebrata</taxon>
        <taxon>Euteleostomi</taxon>
        <taxon>Actinopterygii</taxon>
        <taxon>Polypteriformes</taxon>
        <taxon>Polypteridae</taxon>
        <taxon>Erpetoichthys</taxon>
    </lineage>
</organism>
<evidence type="ECO:0000256" key="8">
    <source>
        <dbReference type="ARBA" id="ARBA00023157"/>
    </source>
</evidence>
<keyword evidence="8" id="KW-1015">Disulfide bond</keyword>
<dbReference type="RefSeq" id="XP_028666797.1">
    <property type="nucleotide sequence ID" value="XM_028810964.2"/>
</dbReference>
<dbReference type="Pfam" id="PF06328">
    <property type="entry name" value="Lep_receptor_Ig"/>
    <property type="match status" value="1"/>
</dbReference>
<dbReference type="Pfam" id="PF00041">
    <property type="entry name" value="fn3"/>
    <property type="match status" value="1"/>
</dbReference>
<dbReference type="PROSITE" id="PS01353">
    <property type="entry name" value="HEMATOPO_REC_L_F2"/>
    <property type="match status" value="1"/>
</dbReference>
<dbReference type="InterPro" id="IPR041182">
    <property type="entry name" value="LEP-R_IGD"/>
</dbReference>
<dbReference type="GO" id="GO:0004896">
    <property type="term" value="F:cytokine receptor activity"/>
    <property type="evidence" value="ECO:0007669"/>
    <property type="project" value="InterPro"/>
</dbReference>
<dbReference type="InterPro" id="IPR003961">
    <property type="entry name" value="FN3_dom"/>
</dbReference>
<evidence type="ECO:0000259" key="13">
    <source>
        <dbReference type="PROSITE" id="PS50853"/>
    </source>
</evidence>
<comment type="similarity">
    <text evidence="2">Belongs to the type I cytokine receptor family. Type 2 subfamily.</text>
</comment>
<accession>A0A8C4S8R9</accession>
<evidence type="ECO:0000313" key="15">
    <source>
        <dbReference type="Proteomes" id="UP000694620"/>
    </source>
</evidence>
<evidence type="ECO:0000256" key="7">
    <source>
        <dbReference type="ARBA" id="ARBA00023136"/>
    </source>
</evidence>
<dbReference type="PANTHER" id="PTHR23037">
    <property type="entry name" value="CYTOKINE RECEPTOR"/>
    <property type="match status" value="1"/>
</dbReference>
<protein>
    <submittedName>
        <fullName evidence="14">Leptin receptor</fullName>
    </submittedName>
</protein>
<dbReference type="SMART" id="SM00060">
    <property type="entry name" value="FN3"/>
    <property type="match status" value="3"/>
</dbReference>
<comment type="subcellular location">
    <subcellularLocation>
        <location evidence="1">Membrane</location>
        <topology evidence="1">Single-pass type I membrane protein</topology>
    </subcellularLocation>
</comment>
<dbReference type="Gene3D" id="2.60.40.10">
    <property type="entry name" value="Immunoglobulins"/>
    <property type="match status" value="6"/>
</dbReference>
<evidence type="ECO:0000256" key="6">
    <source>
        <dbReference type="ARBA" id="ARBA00022989"/>
    </source>
</evidence>
<keyword evidence="3 11" id="KW-0812">Transmembrane</keyword>
<evidence type="ECO:0000256" key="12">
    <source>
        <dbReference type="SAM" id="SignalP"/>
    </source>
</evidence>
<keyword evidence="15" id="KW-1185">Reference proteome</keyword>
<dbReference type="PANTHER" id="PTHR23037:SF44">
    <property type="entry name" value="LEPTIN RECEPTOR"/>
    <property type="match status" value="1"/>
</dbReference>
<dbReference type="AlphaFoldDB" id="A0A8C4S8R9"/>
<keyword evidence="5" id="KW-0677">Repeat</keyword>
<dbReference type="SUPFAM" id="SSF49265">
    <property type="entry name" value="Fibronectin type III"/>
    <property type="match status" value="4"/>
</dbReference>
<reference evidence="14" key="2">
    <citation type="submission" date="2025-08" db="UniProtKB">
        <authorList>
            <consortium name="Ensembl"/>
        </authorList>
    </citation>
    <scope>IDENTIFICATION</scope>
</reference>
<keyword evidence="6 11" id="KW-1133">Transmembrane helix</keyword>
<keyword evidence="10" id="KW-0325">Glycoprotein</keyword>
<name>A0A8C4S8R9_ERPCA</name>
<keyword evidence="4 12" id="KW-0732">Signal</keyword>
<dbReference type="InterPro" id="IPR013783">
    <property type="entry name" value="Ig-like_fold"/>
</dbReference>
<sequence>MFSPEKVTWFLHLSKVILIGGFVQSLIDSPAASLQIPPGNFTLFWNISSNKAGWMQLLSTYLDENGHKEETWNSNLTGLADIEISNGDNSSVYTCNFATTGRKGFCLNILCWVEGNLEHLICNLKPSKIRSGKNMSLTIELLHAKSDVSLREFSERYEKDSLTPKQKPCYRNDTINCDIHPLNLNDTYSLSVKLYIGRSSFESPMMEVNPMHIVKPHPPQSLQYDLNMNWQLELRWEKPEPTPYELQYEVRCSADGEHVMSKKGLVDTFVDLHGLKAGVNYTTDVRCKRLRGPGYWSDWSNPVYVNVQDVTYIPPKVLTTAGSNVTVNCIFNNRNLKKNKIVWWLNTSEKIPEQLYSVVDDHVSTITLVNIRPSKPKTFDLLQCCEQYEEHSDCNYRYAEIYAIDANFEISCETNENVKKMICKWNPHLTPLPAGSKIKFLYKKLVSCVSKEEIKGFNVEECHLTLDSSYQCTFQSLHPILCHMMWIEVHHNMGIVRSNPTYVTPMDVVRPHPPFNIKAVITQATGLLNISWERTQLPTYDLQYEVNFKEDGKNSNWKTLNSGIKPSVLTQVTDPCVVYVVQLRCRRYQGPGYWSAWSSAVNTEVHDVKAPTKGPDFWRIIHEDKGNPQVNITLLLKTVRKEDALCSVEGFIIEHHMAKGVMWSSECLSNTTVYTFPWKDDIHMVTVKAYNSLGSSKSNYNLTLSSTSRKVQYIQSFSASLINNSCVLLSWEYMPSSLHLDSFVVEWRNQEEEEGRLKWIRVPPQQHQVYISDSLFVLRECKFTVYPIFRNGEGQSVTTFVNYKDTRWKIKGERAAYILLFIVAFLSILLFATLAISQHQMKKLVWKDVPNPNNCSWAQGIDFRTVETIENFFTPKQRHPTGPLFLESEQISEAVIVEDSAEENSLGADVLVLPVCGQELEMNSSNSGSFCSTKRAVIEKEVYLEGSRQSKIEYATILVPKDPCELSVQLKSSSSFSDEGNFSANNSVISGSIPSSLWDTDNRSSLCLTPINQHISSSFNSSEGFSEASDREDSLEEEQNPVLDLYYLGQRPNNAIIDVTSSDRKDETCPEAKPLLNYLSAQNENWNKKDLHENSIRLYMPQFRGASTSNRFYKIAKTH</sequence>
<evidence type="ECO:0000256" key="1">
    <source>
        <dbReference type="ARBA" id="ARBA00004479"/>
    </source>
</evidence>
<feature type="transmembrane region" description="Helical" evidence="11">
    <location>
        <begin position="815"/>
        <end position="837"/>
    </location>
</feature>
<dbReference type="PROSITE" id="PS50853">
    <property type="entry name" value="FN3"/>
    <property type="match status" value="2"/>
</dbReference>
<dbReference type="OrthoDB" id="8964127at2759"/>
<dbReference type="CTD" id="3953"/>
<dbReference type="Pfam" id="PF18589">
    <property type="entry name" value="ObR_Ig"/>
    <property type="match status" value="2"/>
</dbReference>
<reference evidence="14" key="1">
    <citation type="submission" date="2021-06" db="EMBL/GenBank/DDBJ databases">
        <authorList>
            <consortium name="Wellcome Sanger Institute Data Sharing"/>
        </authorList>
    </citation>
    <scope>NUCLEOTIDE SEQUENCE [LARGE SCALE GENOMIC DNA]</scope>
</reference>
<dbReference type="InterPro" id="IPR036116">
    <property type="entry name" value="FN3_sf"/>
</dbReference>
<evidence type="ECO:0000256" key="2">
    <source>
        <dbReference type="ARBA" id="ARBA00008921"/>
    </source>
</evidence>
<dbReference type="CDD" id="cd00063">
    <property type="entry name" value="FN3"/>
    <property type="match status" value="2"/>
</dbReference>
<evidence type="ECO:0000256" key="3">
    <source>
        <dbReference type="ARBA" id="ARBA00022692"/>
    </source>
</evidence>